<dbReference type="OrthoDB" id="2635882at2759"/>
<protein>
    <submittedName>
        <fullName evidence="2">Uncharacterized protein</fullName>
    </submittedName>
</protein>
<feature type="region of interest" description="Disordered" evidence="1">
    <location>
        <begin position="27"/>
        <end position="70"/>
    </location>
</feature>
<name>A0A9P6CEC3_9AGAR</name>
<dbReference type="AlphaFoldDB" id="A0A9P6CEC3"/>
<proteinExistence type="predicted"/>
<gene>
    <name evidence="2" type="ORF">BDZ94DRAFT_1269170</name>
</gene>
<feature type="region of interest" description="Disordered" evidence="1">
    <location>
        <begin position="163"/>
        <end position="182"/>
    </location>
</feature>
<sequence length="333" mass="37547">MSNHHHQPKSNRSYSDFFTSGFRAMASRASRRMTPGPAPTPSIDTTLTTDRSTASTTSTSSSTRARRTSFRNITNRHSRTTSMIGPSMSMNMNINAHSEYTGKATPPRDRRSSIASFSSWLFDRKSSNIDNSFTFSPSPQKNSRELHRSTEITEVWITAGGPYTPSTMSRDTDESGLFQTIDPFASSPESKSFFIDLSESPTPTPPSGAHPHLPAHTHTHAKRESFLSFTPSPDHSFLHLPRPRRERPTSVQTMPLPSRSRRSSYYRPPSRGKSDHSWTLPEEHLPQDKSQGSARRRSQASRRESLAEDSEWVDPTRDVDWRQFHIELLGVEA</sequence>
<accession>A0A9P6CEC3</accession>
<feature type="region of interest" description="Disordered" evidence="1">
    <location>
        <begin position="194"/>
        <end position="312"/>
    </location>
</feature>
<comment type="caution">
    <text evidence="2">The sequence shown here is derived from an EMBL/GenBank/DDBJ whole genome shotgun (WGS) entry which is preliminary data.</text>
</comment>
<reference evidence="2" key="1">
    <citation type="submission" date="2020-11" db="EMBL/GenBank/DDBJ databases">
        <authorList>
            <consortium name="DOE Joint Genome Institute"/>
            <person name="Ahrendt S."/>
            <person name="Riley R."/>
            <person name="Andreopoulos W."/>
            <person name="Labutti K."/>
            <person name="Pangilinan J."/>
            <person name="Ruiz-Duenas F.J."/>
            <person name="Barrasa J.M."/>
            <person name="Sanchez-Garcia M."/>
            <person name="Camarero S."/>
            <person name="Miyauchi S."/>
            <person name="Serrano A."/>
            <person name="Linde D."/>
            <person name="Babiker R."/>
            <person name="Drula E."/>
            <person name="Ayuso-Fernandez I."/>
            <person name="Pacheco R."/>
            <person name="Padilla G."/>
            <person name="Ferreira P."/>
            <person name="Barriuso J."/>
            <person name="Kellner H."/>
            <person name="Castanera R."/>
            <person name="Alfaro M."/>
            <person name="Ramirez L."/>
            <person name="Pisabarro A.G."/>
            <person name="Kuo A."/>
            <person name="Tritt A."/>
            <person name="Lipzen A."/>
            <person name="He G."/>
            <person name="Yan M."/>
            <person name="Ng V."/>
            <person name="Cullen D."/>
            <person name="Martin F."/>
            <person name="Rosso M.-N."/>
            <person name="Henrissat B."/>
            <person name="Hibbett D."/>
            <person name="Martinez A.T."/>
            <person name="Grigoriev I.V."/>
        </authorList>
    </citation>
    <scope>NUCLEOTIDE SEQUENCE</scope>
    <source>
        <strain evidence="2">CBS 247.69</strain>
    </source>
</reference>
<feature type="compositionally biased region" description="Low complexity" evidence="1">
    <location>
        <begin position="44"/>
        <end position="63"/>
    </location>
</feature>
<evidence type="ECO:0000313" key="3">
    <source>
        <dbReference type="Proteomes" id="UP000807353"/>
    </source>
</evidence>
<keyword evidence="3" id="KW-1185">Reference proteome</keyword>
<organism evidence="2 3">
    <name type="scientific">Collybia nuda</name>
    <dbReference type="NCBI Taxonomy" id="64659"/>
    <lineage>
        <taxon>Eukaryota</taxon>
        <taxon>Fungi</taxon>
        <taxon>Dikarya</taxon>
        <taxon>Basidiomycota</taxon>
        <taxon>Agaricomycotina</taxon>
        <taxon>Agaricomycetes</taxon>
        <taxon>Agaricomycetidae</taxon>
        <taxon>Agaricales</taxon>
        <taxon>Tricholomatineae</taxon>
        <taxon>Clitocybaceae</taxon>
        <taxon>Collybia</taxon>
    </lineage>
</organism>
<dbReference type="EMBL" id="MU150325">
    <property type="protein sequence ID" value="KAF9459010.1"/>
    <property type="molecule type" value="Genomic_DNA"/>
</dbReference>
<evidence type="ECO:0000256" key="1">
    <source>
        <dbReference type="SAM" id="MobiDB-lite"/>
    </source>
</evidence>
<dbReference type="Proteomes" id="UP000807353">
    <property type="component" value="Unassembled WGS sequence"/>
</dbReference>
<feature type="compositionally biased region" description="Basic and acidic residues" evidence="1">
    <location>
        <begin position="272"/>
        <end position="287"/>
    </location>
</feature>
<evidence type="ECO:0000313" key="2">
    <source>
        <dbReference type="EMBL" id="KAF9459010.1"/>
    </source>
</evidence>